<dbReference type="GO" id="GO:0003684">
    <property type="term" value="F:damaged DNA binding"/>
    <property type="evidence" value="ECO:0007669"/>
    <property type="project" value="TreeGrafter"/>
</dbReference>
<evidence type="ECO:0000256" key="4">
    <source>
        <dbReference type="ARBA" id="ARBA00023204"/>
    </source>
</evidence>
<reference evidence="7 8" key="2">
    <citation type="journal article" date="2017" name="Front. Plant Sci.">
        <title>Gene Classification and Mining of Molecular Markers Useful in Red Clover (Trifolium pratense) Breeding.</title>
        <authorList>
            <person name="Istvanek J."/>
            <person name="Dluhosova J."/>
            <person name="Dluhos P."/>
            <person name="Patkova L."/>
            <person name="Nedelnik J."/>
            <person name="Repkova J."/>
        </authorList>
    </citation>
    <scope>NUCLEOTIDE SEQUENCE [LARGE SCALE GENOMIC DNA]</scope>
    <source>
        <strain evidence="8">cv. Tatra</strain>
        <tissue evidence="7">Young leaves</tissue>
    </source>
</reference>
<keyword evidence="5" id="KW-0539">Nucleus</keyword>
<dbReference type="AlphaFoldDB" id="A0A2K3N4H4"/>
<comment type="subcellular location">
    <subcellularLocation>
        <location evidence="1">Nucleus</location>
    </subcellularLocation>
</comment>
<dbReference type="GO" id="GO:0006303">
    <property type="term" value="P:double-strand break repair via nonhomologous end joining"/>
    <property type="evidence" value="ECO:0007669"/>
    <property type="project" value="TreeGrafter"/>
</dbReference>
<dbReference type="ExpressionAtlas" id="A0A2K3N4H4">
    <property type="expression patterns" value="baseline"/>
</dbReference>
<keyword evidence="4" id="KW-0234">DNA repair</keyword>
<name>A0A2K3N4H4_TRIPR</name>
<dbReference type="GO" id="GO:0035312">
    <property type="term" value="F:5'-3' DNA exonuclease activity"/>
    <property type="evidence" value="ECO:0007669"/>
    <property type="project" value="TreeGrafter"/>
</dbReference>
<organism evidence="7 8">
    <name type="scientific">Trifolium pratense</name>
    <name type="common">Red clover</name>
    <dbReference type="NCBI Taxonomy" id="57577"/>
    <lineage>
        <taxon>Eukaryota</taxon>
        <taxon>Viridiplantae</taxon>
        <taxon>Streptophyta</taxon>
        <taxon>Embryophyta</taxon>
        <taxon>Tracheophyta</taxon>
        <taxon>Spermatophyta</taxon>
        <taxon>Magnoliopsida</taxon>
        <taxon>eudicotyledons</taxon>
        <taxon>Gunneridae</taxon>
        <taxon>Pentapetalae</taxon>
        <taxon>rosids</taxon>
        <taxon>fabids</taxon>
        <taxon>Fabales</taxon>
        <taxon>Fabaceae</taxon>
        <taxon>Papilionoideae</taxon>
        <taxon>50 kb inversion clade</taxon>
        <taxon>NPAAA clade</taxon>
        <taxon>Hologalegina</taxon>
        <taxon>IRL clade</taxon>
        <taxon>Trifolieae</taxon>
        <taxon>Trifolium</taxon>
    </lineage>
</organism>
<comment type="similarity">
    <text evidence="2">Belongs to the DNA repair metallo-beta-lactamase (DRMBL) family.</text>
</comment>
<dbReference type="STRING" id="57577.A0A2K3N4H4"/>
<dbReference type="PANTHER" id="PTHR23240">
    <property type="entry name" value="DNA CROSS-LINK REPAIR PROTEIN PSO2/SNM1-RELATED"/>
    <property type="match status" value="1"/>
</dbReference>
<evidence type="ECO:0000313" key="7">
    <source>
        <dbReference type="EMBL" id="PNX97937.1"/>
    </source>
</evidence>
<dbReference type="InterPro" id="IPR011084">
    <property type="entry name" value="DRMBL"/>
</dbReference>
<evidence type="ECO:0000256" key="5">
    <source>
        <dbReference type="ARBA" id="ARBA00023242"/>
    </source>
</evidence>
<dbReference type="GO" id="GO:0036297">
    <property type="term" value="P:interstrand cross-link repair"/>
    <property type="evidence" value="ECO:0007669"/>
    <property type="project" value="TreeGrafter"/>
</dbReference>
<evidence type="ECO:0000256" key="1">
    <source>
        <dbReference type="ARBA" id="ARBA00004123"/>
    </source>
</evidence>
<dbReference type="SUPFAM" id="SSF56281">
    <property type="entry name" value="Metallo-hydrolase/oxidoreductase"/>
    <property type="match status" value="1"/>
</dbReference>
<reference evidence="7 8" key="1">
    <citation type="journal article" date="2014" name="Am. J. Bot.">
        <title>Genome assembly and annotation for red clover (Trifolium pratense; Fabaceae).</title>
        <authorList>
            <person name="Istvanek J."/>
            <person name="Jaros M."/>
            <person name="Krenek A."/>
            <person name="Repkova J."/>
        </authorList>
    </citation>
    <scope>NUCLEOTIDE SEQUENCE [LARGE SCALE GENOMIC DNA]</scope>
    <source>
        <strain evidence="8">cv. Tatra</strain>
        <tissue evidence="7">Young leaves</tissue>
    </source>
</reference>
<proteinExistence type="inferred from homology"/>
<keyword evidence="3" id="KW-0227">DNA damage</keyword>
<evidence type="ECO:0000256" key="2">
    <source>
        <dbReference type="ARBA" id="ARBA00010304"/>
    </source>
</evidence>
<evidence type="ECO:0000313" key="8">
    <source>
        <dbReference type="Proteomes" id="UP000236291"/>
    </source>
</evidence>
<dbReference type="Gene3D" id="3.40.50.12650">
    <property type="match status" value="1"/>
</dbReference>
<dbReference type="GO" id="GO:0005634">
    <property type="term" value="C:nucleus"/>
    <property type="evidence" value="ECO:0007669"/>
    <property type="project" value="UniProtKB-SubCell"/>
</dbReference>
<gene>
    <name evidence="7" type="ORF">L195_g021176</name>
</gene>
<accession>A0A2K3N4H4</accession>
<feature type="domain" description="DNA repair metallo-beta-lactamase" evidence="6">
    <location>
        <begin position="157"/>
        <end position="260"/>
    </location>
</feature>
<dbReference type="FunFam" id="3.40.50.12650:FF:000004">
    <property type="entry name" value="DNA cross-link repair 1A protein"/>
    <property type="match status" value="1"/>
</dbReference>
<dbReference type="InterPro" id="IPR036866">
    <property type="entry name" value="RibonucZ/Hydroxyglut_hydro"/>
</dbReference>
<comment type="caution">
    <text evidence="7">The sequence shown here is derived from an EMBL/GenBank/DDBJ whole genome shotgun (WGS) entry which is preliminary data.</text>
</comment>
<dbReference type="Pfam" id="PF07522">
    <property type="entry name" value="DRMBL"/>
    <property type="match status" value="1"/>
</dbReference>
<dbReference type="Proteomes" id="UP000236291">
    <property type="component" value="Unassembled WGS sequence"/>
</dbReference>
<evidence type="ECO:0000259" key="6">
    <source>
        <dbReference type="Pfam" id="PF07522"/>
    </source>
</evidence>
<evidence type="ECO:0000256" key="3">
    <source>
        <dbReference type="ARBA" id="ARBA00022763"/>
    </source>
</evidence>
<dbReference type="PANTHER" id="PTHR23240:SF6">
    <property type="entry name" value="DNA CROSS-LINK REPAIR 1A PROTEIN"/>
    <property type="match status" value="1"/>
</dbReference>
<protein>
    <submittedName>
        <fullName evidence="7">DNA cross-link repair protein snm1-like</fullName>
    </submittedName>
</protein>
<dbReference type="EMBL" id="ASHM01016105">
    <property type="protein sequence ID" value="PNX97937.1"/>
    <property type="molecule type" value="Genomic_DNA"/>
</dbReference>
<sequence length="275" mass="31184">MNMGIPYDKLHILPLNQKVEIAGIGVTCLDANHCPGSIMILFEPPNGKAVLHTGDFRYSEEMANDPFLRICPIDTLILDTTYCNPQYDFPKQEAVIQFVIDAIQAEAFNPQTLFLIGSYTIGKERLFLEVARSLRKKVYVTAAKLRLLKCLEFTEEDMQWFTSNEHESNIHVAPMWTLASFKRLKHISSQYASRFSLIVAFSPTGWTFGKGKKKSPGRRWQQGTVIRYEVPYSEHCSFTELKEFVNFLSPNNIIPSVNNDGPESADAMISSLMST</sequence>